<keyword evidence="4" id="KW-1185">Reference proteome</keyword>
<keyword evidence="1" id="KW-0472">Membrane</keyword>
<keyword evidence="1" id="KW-1133">Transmembrane helix</keyword>
<evidence type="ECO:0000313" key="3">
    <source>
        <dbReference type="EMBL" id="MCS3904479.1"/>
    </source>
</evidence>
<feature type="domain" description="ORC1/DEAH AAA+ ATPase" evidence="2">
    <location>
        <begin position="40"/>
        <end position="172"/>
    </location>
</feature>
<organism evidence="3 4">
    <name type="scientific">Methylohalomonas lacus</name>
    <dbReference type="NCBI Taxonomy" id="398773"/>
    <lineage>
        <taxon>Bacteria</taxon>
        <taxon>Pseudomonadati</taxon>
        <taxon>Pseudomonadota</taxon>
        <taxon>Gammaproteobacteria</taxon>
        <taxon>Methylohalomonadales</taxon>
        <taxon>Methylohalomonadaceae</taxon>
        <taxon>Methylohalomonas</taxon>
    </lineage>
</organism>
<proteinExistence type="predicted"/>
<dbReference type="GO" id="GO:0016887">
    <property type="term" value="F:ATP hydrolysis activity"/>
    <property type="evidence" value="ECO:0007669"/>
    <property type="project" value="InterPro"/>
</dbReference>
<dbReference type="Proteomes" id="UP001204445">
    <property type="component" value="Unassembled WGS sequence"/>
</dbReference>
<dbReference type="InterPro" id="IPR052026">
    <property type="entry name" value="ExeA_AAA_ATPase_DNA-bind"/>
</dbReference>
<evidence type="ECO:0000256" key="1">
    <source>
        <dbReference type="SAM" id="Phobius"/>
    </source>
</evidence>
<evidence type="ECO:0000259" key="2">
    <source>
        <dbReference type="Pfam" id="PF13401"/>
    </source>
</evidence>
<dbReference type="PANTHER" id="PTHR35894:SF7">
    <property type="entry name" value="GENERAL SECRETION PATHWAY PROTEIN A-RELATED"/>
    <property type="match status" value="1"/>
</dbReference>
<dbReference type="InterPro" id="IPR027417">
    <property type="entry name" value="P-loop_NTPase"/>
</dbReference>
<dbReference type="PANTHER" id="PTHR35894">
    <property type="entry name" value="GENERAL SECRETION PATHWAY PROTEIN A-RELATED"/>
    <property type="match status" value="1"/>
</dbReference>
<gene>
    <name evidence="3" type="ORF">J2T55_002515</name>
</gene>
<dbReference type="AlphaFoldDB" id="A0AAE3L1R8"/>
<dbReference type="CDD" id="cd00009">
    <property type="entry name" value="AAA"/>
    <property type="match status" value="1"/>
</dbReference>
<evidence type="ECO:0000313" key="4">
    <source>
        <dbReference type="Proteomes" id="UP001204445"/>
    </source>
</evidence>
<protein>
    <submittedName>
        <fullName evidence="3">MSHA biogenesis protein MshM</fullName>
    </submittedName>
</protein>
<accession>A0AAE3L1R8</accession>
<comment type="caution">
    <text evidence="3">The sequence shown here is derived from an EMBL/GenBank/DDBJ whole genome shotgun (WGS) entry which is preliminary data.</text>
</comment>
<dbReference type="Pfam" id="PF13401">
    <property type="entry name" value="AAA_22"/>
    <property type="match status" value="1"/>
</dbReference>
<dbReference type="Gene3D" id="3.40.50.300">
    <property type="entry name" value="P-loop containing nucleotide triphosphate hydrolases"/>
    <property type="match status" value="1"/>
</dbReference>
<name>A0AAE3L1R8_9GAMM</name>
<dbReference type="EMBL" id="JANUCT010000024">
    <property type="protein sequence ID" value="MCS3904479.1"/>
    <property type="molecule type" value="Genomic_DNA"/>
</dbReference>
<dbReference type="SUPFAM" id="SSF52540">
    <property type="entry name" value="P-loop containing nucleoside triphosphate hydrolases"/>
    <property type="match status" value="1"/>
</dbReference>
<dbReference type="InterPro" id="IPR049945">
    <property type="entry name" value="AAA_22"/>
</dbReference>
<dbReference type="RefSeq" id="WP_259057519.1">
    <property type="nucleotide sequence ID" value="NZ_JANUCT010000024.1"/>
</dbReference>
<feature type="transmembrane region" description="Helical" evidence="1">
    <location>
        <begin position="285"/>
        <end position="303"/>
    </location>
</feature>
<keyword evidence="1" id="KW-0812">Transmembrane</keyword>
<sequence length="313" mass="35368">MYLEHFGLKQFPFTITPDTGFFMNRAGYQDALNVLLVSLRSGEGFVKVTGEVGVGKTILCRKLLNSLSRENFVTAYMHNPYLQPDSLLFAVADELRVGYKETDSQHVLLKRITRSLIDYHRNGKAVVLCLDEVQAMPVQTLEVLRLLTNLETEKRKLLQVVLFGQPELDTLLEQPSIRQLKQRITFSYRLLPLNRVAFRAYVDHRLAVAGHEGTPLIQRPAYDLLYRTSQGIPRLINIIGHKALLAAYGNGDRQVKPAHIKMAVADTSEARAAGRWDLFWPFPRAACYLAVASIVLVAAVVVFNNGFLPGYWR</sequence>
<reference evidence="3" key="1">
    <citation type="submission" date="2022-08" db="EMBL/GenBank/DDBJ databases">
        <title>Genomic Encyclopedia of Type Strains, Phase III (KMG-III): the genomes of soil and plant-associated and newly described type strains.</title>
        <authorList>
            <person name="Whitman W."/>
        </authorList>
    </citation>
    <scope>NUCLEOTIDE SEQUENCE</scope>
    <source>
        <strain evidence="3">HMT 1</strain>
    </source>
</reference>